<dbReference type="SMART" id="SM00852">
    <property type="entry name" value="MoCF_biosynth"/>
    <property type="match status" value="1"/>
</dbReference>
<keyword evidence="3" id="KW-1185">Reference proteome</keyword>
<dbReference type="InterPro" id="IPR050101">
    <property type="entry name" value="CinA"/>
</dbReference>
<dbReference type="InterPro" id="IPR036425">
    <property type="entry name" value="MoaB/Mog-like_dom_sf"/>
</dbReference>
<sequence length="275" mass="29797">MTMVPSFGLIIVGDEILSGKRADKHLAKAIELLGARGIPLAYADYVGDDPSRITATLRRAFESGDVVFSCGGIGATPDDHTRQCAASALGTGLELHPEAAERIRERMRDVAQEQGVPYEPDRADNVHRLNMGVFPRGAGVIPNPYNKIPGFSCHGAGGGSVHFFPGFPVMAWPMMEWVLDTHCRQWFNRRPQTERSVVVYGAMEAALTPLMEKVETGHAGVKVFSLPSVDHPVHGRHIELGVKGDSSLIPPAWSELLQGLRDFGADLGPELVRGT</sequence>
<dbReference type="SUPFAM" id="SSF53218">
    <property type="entry name" value="Molybdenum cofactor biosynthesis proteins"/>
    <property type="match status" value="1"/>
</dbReference>
<feature type="domain" description="MoaB/Mog" evidence="1">
    <location>
        <begin position="8"/>
        <end position="186"/>
    </location>
</feature>
<dbReference type="InterPro" id="IPR001453">
    <property type="entry name" value="MoaB/Mog_dom"/>
</dbReference>
<accession>A0A1H0WSA0</accession>
<gene>
    <name evidence="2" type="ORF">SAMN04489708_15211</name>
</gene>
<dbReference type="CDD" id="cd00885">
    <property type="entry name" value="cinA"/>
    <property type="match status" value="1"/>
</dbReference>
<proteinExistence type="predicted"/>
<organism evidence="2 3">
    <name type="scientific">Paracidovorax cattleyae</name>
    <dbReference type="NCBI Taxonomy" id="80868"/>
    <lineage>
        <taxon>Bacteria</taxon>
        <taxon>Pseudomonadati</taxon>
        <taxon>Pseudomonadota</taxon>
        <taxon>Betaproteobacteria</taxon>
        <taxon>Burkholderiales</taxon>
        <taxon>Comamonadaceae</taxon>
        <taxon>Paracidovorax</taxon>
    </lineage>
</organism>
<dbReference type="Proteomes" id="UP000199317">
    <property type="component" value="Unassembled WGS sequence"/>
</dbReference>
<name>A0A1H0WSA0_9BURK</name>
<dbReference type="PANTHER" id="PTHR13939:SF0">
    <property type="entry name" value="NMN AMIDOHYDROLASE-LIKE PROTEIN YFAY"/>
    <property type="match status" value="1"/>
</dbReference>
<dbReference type="EMBL" id="FNJL01000052">
    <property type="protein sequence ID" value="SDP93568.1"/>
    <property type="molecule type" value="Genomic_DNA"/>
</dbReference>
<protein>
    <submittedName>
        <fullName evidence="2">Predicted nucleotide-utilizing enzyme</fullName>
    </submittedName>
</protein>
<reference evidence="3" key="1">
    <citation type="submission" date="2016-10" db="EMBL/GenBank/DDBJ databases">
        <authorList>
            <person name="Varghese N."/>
            <person name="Submissions S."/>
        </authorList>
    </citation>
    <scope>NUCLEOTIDE SEQUENCE [LARGE SCALE GENOMIC DNA]</scope>
    <source>
        <strain evidence="3">DSM 17101</strain>
    </source>
</reference>
<dbReference type="AlphaFoldDB" id="A0A1H0WSA0"/>
<evidence type="ECO:0000313" key="2">
    <source>
        <dbReference type="EMBL" id="SDP93568.1"/>
    </source>
</evidence>
<evidence type="ECO:0000313" key="3">
    <source>
        <dbReference type="Proteomes" id="UP000199317"/>
    </source>
</evidence>
<dbReference type="PANTHER" id="PTHR13939">
    <property type="entry name" value="NICOTINAMIDE-NUCLEOTIDE AMIDOHYDROLASE PNCC"/>
    <property type="match status" value="1"/>
</dbReference>
<dbReference type="Pfam" id="PF00994">
    <property type="entry name" value="MoCF_biosynth"/>
    <property type="match status" value="1"/>
</dbReference>
<dbReference type="Gene3D" id="3.40.980.10">
    <property type="entry name" value="MoaB/Mog-like domain"/>
    <property type="match status" value="1"/>
</dbReference>
<evidence type="ECO:0000259" key="1">
    <source>
        <dbReference type="SMART" id="SM00852"/>
    </source>
</evidence>